<dbReference type="RefSeq" id="WP_005540513.1">
    <property type="nucleotide sequence ID" value="NZ_JH378831.1"/>
</dbReference>
<name>G5GHQ8_9FIRM</name>
<feature type="region of interest" description="Disordered" evidence="1">
    <location>
        <begin position="210"/>
        <end position="235"/>
    </location>
</feature>
<accession>G5GHQ8</accession>
<protein>
    <submittedName>
        <fullName evidence="2">Uncharacterized protein</fullName>
    </submittedName>
</protein>
<evidence type="ECO:0000256" key="1">
    <source>
        <dbReference type="SAM" id="MobiDB-lite"/>
    </source>
</evidence>
<organism evidence="2 3">
    <name type="scientific">Johnsonella ignava ATCC 51276</name>
    <dbReference type="NCBI Taxonomy" id="679200"/>
    <lineage>
        <taxon>Bacteria</taxon>
        <taxon>Bacillati</taxon>
        <taxon>Bacillota</taxon>
        <taxon>Clostridia</taxon>
        <taxon>Lachnospirales</taxon>
        <taxon>Lachnospiraceae</taxon>
        <taxon>Johnsonella</taxon>
    </lineage>
</organism>
<dbReference type="PATRIC" id="fig|679200.3.peg.1165"/>
<evidence type="ECO:0000313" key="2">
    <source>
        <dbReference type="EMBL" id="EHI55751.1"/>
    </source>
</evidence>
<dbReference type="Proteomes" id="UP000003011">
    <property type="component" value="Unassembled WGS sequence"/>
</dbReference>
<dbReference type="AlphaFoldDB" id="G5GHQ8"/>
<proteinExistence type="predicted"/>
<feature type="region of interest" description="Disordered" evidence="1">
    <location>
        <begin position="145"/>
        <end position="168"/>
    </location>
</feature>
<dbReference type="EMBL" id="ACZL01000017">
    <property type="protein sequence ID" value="EHI55751.1"/>
    <property type="molecule type" value="Genomic_DNA"/>
</dbReference>
<evidence type="ECO:0000313" key="3">
    <source>
        <dbReference type="Proteomes" id="UP000003011"/>
    </source>
</evidence>
<reference evidence="2 3" key="1">
    <citation type="submission" date="2011-08" db="EMBL/GenBank/DDBJ databases">
        <title>The Genome Sequence of Johnsonella ignava ATCC 51276.</title>
        <authorList>
            <consortium name="The Broad Institute Genome Sequencing Platform"/>
            <person name="Earl A."/>
            <person name="Ward D."/>
            <person name="Feldgarden M."/>
            <person name="Gevers D."/>
            <person name="Izard J."/>
            <person name="Blanton J.M."/>
            <person name="Baranova O.V."/>
            <person name="Dewhirst F.E."/>
            <person name="Young S.K."/>
            <person name="Zeng Q."/>
            <person name="Gargeya S."/>
            <person name="Fitzgerald M."/>
            <person name="Haas B."/>
            <person name="Abouelleil A."/>
            <person name="Alvarado L."/>
            <person name="Arachchi H.M."/>
            <person name="Berlin A."/>
            <person name="Brown A."/>
            <person name="Chapman S.B."/>
            <person name="Chen Z."/>
            <person name="Dunbar C."/>
            <person name="Freedman E."/>
            <person name="Gearin G."/>
            <person name="Gellesch M."/>
            <person name="Goldberg J."/>
            <person name="Griggs A."/>
            <person name="Gujja S."/>
            <person name="Heiman D."/>
            <person name="Howarth C."/>
            <person name="Larson L."/>
            <person name="Lui A."/>
            <person name="MacDonald P.J.P."/>
            <person name="Montmayeur A."/>
            <person name="Murphy C."/>
            <person name="Neiman D."/>
            <person name="Pearson M."/>
            <person name="Priest M."/>
            <person name="Roberts A."/>
            <person name="Saif S."/>
            <person name="Shea T."/>
            <person name="Shenoy N."/>
            <person name="Sisk P."/>
            <person name="Stolte C."/>
            <person name="Sykes S."/>
            <person name="Wortman J."/>
            <person name="Nusbaum C."/>
            <person name="Birren B."/>
        </authorList>
    </citation>
    <scope>NUCLEOTIDE SEQUENCE [LARGE SCALE GENOMIC DNA]</scope>
    <source>
        <strain evidence="2 3">ATCC 51276</strain>
    </source>
</reference>
<comment type="caution">
    <text evidence="2">The sequence shown here is derived from an EMBL/GenBank/DDBJ whole genome shotgun (WGS) entry which is preliminary data.</text>
</comment>
<dbReference type="HOGENOM" id="CLU_699763_0_0_9"/>
<keyword evidence="3" id="KW-1185">Reference proteome</keyword>
<dbReference type="eggNOG" id="ENOG5033JCB">
    <property type="taxonomic scope" value="Bacteria"/>
</dbReference>
<sequence length="394" mass="43394">MARRRLGGLVLLAAVAGAVAAGVSYILQYNSYHKELESEFHEFEDEDIKKENEDCLFSTKKTPSRNYVALSSDRDDFVIAAKDTAKAAKGMAGAAKEMLKDVGNIILENASSASSFANDAAKSVSNRVKADSRFEKKYSATESVKSAESVKVKNEEAEKNTDESEYESSIYTKVETEPYKHGGDILHIYEDNPQQDDFVYKSAMSEDNNTVPIDKDTVSEDNNTVSIDKGTVSEDNNTVSEDNKFTYKADIYRADKYTESNQSGIKDVVLSENTLEDGKTDTKQTSTTSQSTGTSYTNLYKVSYTNSGTSDSRNIKSKSGGWEFRVRNSFTRGDDDNNAAVSGFRTVPYNNSAQNSMSGSAIRSSDRNIFLDKDLNSAAKETQASGTQIEEEDF</sequence>
<feature type="compositionally biased region" description="Basic and acidic residues" evidence="1">
    <location>
        <begin position="148"/>
        <end position="162"/>
    </location>
</feature>
<gene>
    <name evidence="2" type="ORF">HMPREF9333_01098</name>
</gene>